<evidence type="ECO:0000313" key="2">
    <source>
        <dbReference type="Proteomes" id="UP001233999"/>
    </source>
</evidence>
<feature type="non-terminal residue" evidence="1">
    <location>
        <position position="1"/>
    </location>
</feature>
<feature type="non-terminal residue" evidence="1">
    <location>
        <position position="211"/>
    </location>
</feature>
<accession>A0AAD8A8X8</accession>
<organism evidence="1 2">
    <name type="scientific">Diploptera punctata</name>
    <name type="common">Pacific beetle cockroach</name>
    <dbReference type="NCBI Taxonomy" id="6984"/>
    <lineage>
        <taxon>Eukaryota</taxon>
        <taxon>Metazoa</taxon>
        <taxon>Ecdysozoa</taxon>
        <taxon>Arthropoda</taxon>
        <taxon>Hexapoda</taxon>
        <taxon>Insecta</taxon>
        <taxon>Pterygota</taxon>
        <taxon>Neoptera</taxon>
        <taxon>Polyneoptera</taxon>
        <taxon>Dictyoptera</taxon>
        <taxon>Blattodea</taxon>
        <taxon>Blaberoidea</taxon>
        <taxon>Blaberidae</taxon>
        <taxon>Diplopterinae</taxon>
        <taxon>Diploptera</taxon>
    </lineage>
</organism>
<evidence type="ECO:0000313" key="1">
    <source>
        <dbReference type="EMBL" id="KAJ9593897.1"/>
    </source>
</evidence>
<keyword evidence="2" id="KW-1185">Reference proteome</keyword>
<comment type="caution">
    <text evidence="1">The sequence shown here is derived from an EMBL/GenBank/DDBJ whole genome shotgun (WGS) entry which is preliminary data.</text>
</comment>
<sequence>VVAGVVVGSRGWKSWLESRGWTCGWKSGLEVVAGNRCCRGWEIVAGGRGGGRGCKSWLEVVACLDGSRGGGGGLAVVDGGRGLEIVAVVVAVVAGGRAGKSWLEVVAVVAGSRGWTLNWKKSMTGVLAGGSRLEVGYGSRGLEVVVVAAGHGWRSCRRSWLASRWLEGRGRRSGLEVVAIGPEIRGWKSWLVVVSWLDVVAGSGVVAGSRG</sequence>
<reference evidence="1" key="2">
    <citation type="submission" date="2023-05" db="EMBL/GenBank/DDBJ databases">
        <authorList>
            <person name="Fouks B."/>
        </authorList>
    </citation>
    <scope>NUCLEOTIDE SEQUENCE</scope>
    <source>
        <strain evidence="1">Stay&amp;Tobe</strain>
        <tissue evidence="1">Testes</tissue>
    </source>
</reference>
<dbReference type="AlphaFoldDB" id="A0AAD8A8X8"/>
<reference evidence="1" key="1">
    <citation type="journal article" date="2023" name="IScience">
        <title>Live-bearing cockroach genome reveals convergent evolutionary mechanisms linked to viviparity in insects and beyond.</title>
        <authorList>
            <person name="Fouks B."/>
            <person name="Harrison M.C."/>
            <person name="Mikhailova A.A."/>
            <person name="Marchal E."/>
            <person name="English S."/>
            <person name="Carruthers M."/>
            <person name="Jennings E.C."/>
            <person name="Chiamaka E.L."/>
            <person name="Frigard R.A."/>
            <person name="Pippel M."/>
            <person name="Attardo G.M."/>
            <person name="Benoit J.B."/>
            <person name="Bornberg-Bauer E."/>
            <person name="Tobe S.S."/>
        </authorList>
    </citation>
    <scope>NUCLEOTIDE SEQUENCE</scope>
    <source>
        <strain evidence="1">Stay&amp;Tobe</strain>
    </source>
</reference>
<protein>
    <submittedName>
        <fullName evidence="1">Uncharacterized protein</fullName>
    </submittedName>
</protein>
<dbReference type="EMBL" id="JASPKZ010003088">
    <property type="protein sequence ID" value="KAJ9593897.1"/>
    <property type="molecule type" value="Genomic_DNA"/>
</dbReference>
<proteinExistence type="predicted"/>
<gene>
    <name evidence="1" type="ORF">L9F63_014680</name>
</gene>
<dbReference type="Proteomes" id="UP001233999">
    <property type="component" value="Unassembled WGS sequence"/>
</dbReference>
<name>A0AAD8A8X8_DIPPU</name>